<keyword evidence="2" id="KW-0472">Membrane</keyword>
<dbReference type="OrthoDB" id="3557251at2"/>
<evidence type="ECO:0000313" key="3">
    <source>
        <dbReference type="EMBL" id="RZS45153.1"/>
    </source>
</evidence>
<dbReference type="Proteomes" id="UP000294257">
    <property type="component" value="Unassembled WGS sequence"/>
</dbReference>
<keyword evidence="4" id="KW-1185">Reference proteome</keyword>
<feature type="transmembrane region" description="Helical" evidence="2">
    <location>
        <begin position="36"/>
        <end position="56"/>
    </location>
</feature>
<feature type="region of interest" description="Disordered" evidence="1">
    <location>
        <begin position="244"/>
        <end position="265"/>
    </location>
</feature>
<name>A0A4V2EUN1_9PSEU</name>
<sequence length="427" mass="44997">MSIDDFDRPDRTIPDDVRNRLRDKVFRGIDGRSTRWYAPIAAAAAVAVAAGAVAIAQPFGNGEDTAAPVLSPSTSKPTTTTSSPPNYAEPPLDPVKAKVQLDRCWAAALRTGAAARLPDRARWLPVFTVDDFRGTTVTAAHADGKPLFCETTRTKVTLTDPNAAPAHLSRGRTSVALISPQGTLAGVLDPAWREPNFRAEGDGMSGGGPAWHKDRLFVFTSAVTPRPGKVTAITADGELRVPTPWPPAVAVTEPIGPPPDRTSERGKALDACIAAAMSQNGVPDPESWHPGAAAGSGDELVAFAVAGDRVASCTDQGAKRHPQFGVYQEKRATPDAPAKPRVLALPPVIGGKIAVGGTLLPEARRMEITVPGRPPVSADVHDATFAALLLPKENTLERAQMPDLNGIVCTVYDARGTVLYTGKLYGE</sequence>
<reference evidence="3 4" key="1">
    <citation type="submission" date="2019-02" db="EMBL/GenBank/DDBJ databases">
        <title>Genomic Encyclopedia of Type Strains, Phase IV (KMG-IV): sequencing the most valuable type-strain genomes for metagenomic binning, comparative biology and taxonomic classification.</title>
        <authorList>
            <person name="Goeker M."/>
        </authorList>
    </citation>
    <scope>NUCLEOTIDE SEQUENCE [LARGE SCALE GENOMIC DNA]</scope>
    <source>
        <strain evidence="3 4">DSM 101727</strain>
    </source>
</reference>
<feature type="region of interest" description="Disordered" evidence="1">
    <location>
        <begin position="66"/>
        <end position="92"/>
    </location>
</feature>
<accession>A0A4V2EUN1</accession>
<dbReference type="EMBL" id="SGWQ01000001">
    <property type="protein sequence ID" value="RZS45153.1"/>
    <property type="molecule type" value="Genomic_DNA"/>
</dbReference>
<evidence type="ECO:0000256" key="1">
    <source>
        <dbReference type="SAM" id="MobiDB-lite"/>
    </source>
</evidence>
<gene>
    <name evidence="3" type="ORF">EV193_1011040</name>
</gene>
<comment type="caution">
    <text evidence="3">The sequence shown here is derived from an EMBL/GenBank/DDBJ whole genome shotgun (WGS) entry which is preliminary data.</text>
</comment>
<evidence type="ECO:0000313" key="4">
    <source>
        <dbReference type="Proteomes" id="UP000294257"/>
    </source>
</evidence>
<keyword evidence="2" id="KW-0812">Transmembrane</keyword>
<evidence type="ECO:0000256" key="2">
    <source>
        <dbReference type="SAM" id="Phobius"/>
    </source>
</evidence>
<organism evidence="3 4">
    <name type="scientific">Herbihabitans rhizosphaerae</name>
    <dbReference type="NCBI Taxonomy" id="1872711"/>
    <lineage>
        <taxon>Bacteria</taxon>
        <taxon>Bacillati</taxon>
        <taxon>Actinomycetota</taxon>
        <taxon>Actinomycetes</taxon>
        <taxon>Pseudonocardiales</taxon>
        <taxon>Pseudonocardiaceae</taxon>
        <taxon>Herbihabitans</taxon>
    </lineage>
</organism>
<feature type="compositionally biased region" description="Low complexity" evidence="1">
    <location>
        <begin position="71"/>
        <end position="85"/>
    </location>
</feature>
<dbReference type="RefSeq" id="WP_130342731.1">
    <property type="nucleotide sequence ID" value="NZ_SGWQ01000001.1"/>
</dbReference>
<keyword evidence="2" id="KW-1133">Transmembrane helix</keyword>
<protein>
    <submittedName>
        <fullName evidence="3">Uncharacterized protein</fullName>
    </submittedName>
</protein>
<proteinExistence type="predicted"/>
<dbReference type="AlphaFoldDB" id="A0A4V2EUN1"/>